<protein>
    <submittedName>
        <fullName evidence="1">tRNA-(Ms[2]io[6]A)-hydroxylase</fullName>
    </submittedName>
</protein>
<dbReference type="PANTHER" id="PTHR42637">
    <property type="entry name" value="TRNA-(MS[2]IO[6]A)-HYDROXYLASE"/>
    <property type="match status" value="1"/>
</dbReference>
<dbReference type="GO" id="GO:0006400">
    <property type="term" value="P:tRNA modification"/>
    <property type="evidence" value="ECO:0007669"/>
    <property type="project" value="InterPro"/>
</dbReference>
<reference evidence="1 2" key="1">
    <citation type="submission" date="2019-03" db="EMBL/GenBank/DDBJ databases">
        <title>Genomic Encyclopedia of Type Strains, Phase IV (KMG-IV): sequencing the most valuable type-strain genomes for metagenomic binning, comparative biology and taxonomic classification.</title>
        <authorList>
            <person name="Goeker M."/>
        </authorList>
    </citation>
    <scope>NUCLEOTIDE SEQUENCE [LARGE SCALE GENOMIC DNA]</scope>
    <source>
        <strain evidence="1 2">DSM 23344</strain>
    </source>
</reference>
<keyword evidence="2" id="KW-1185">Reference proteome</keyword>
<evidence type="ECO:0000313" key="2">
    <source>
        <dbReference type="Proteomes" id="UP000294980"/>
    </source>
</evidence>
<sequence>MQHTGMSTSIRKDSEAVRDFLSCATPDAWVQAAARPENLPTLLIDHANCEKKAASTALALMHRYTDQHRLLNRMSRLAREELRHFEQVLAIMRRRDIVYTSVSASRYAGALHECVRRAEPGRLVDTLLIGAIIEARSCERFAALAPWLDDELSTFYRSLLKSEARHFQDYLALAAEAAGSKEVEERLQFLLSAEAGLVQSADTELRFHSGVPAAPPKN</sequence>
<dbReference type="Proteomes" id="UP000294980">
    <property type="component" value="Unassembled WGS sequence"/>
</dbReference>
<proteinExistence type="predicted"/>
<evidence type="ECO:0000313" key="1">
    <source>
        <dbReference type="EMBL" id="TCO75685.1"/>
    </source>
</evidence>
<organism evidence="1 2">
    <name type="scientific">Chromatocurvus halotolerans</name>
    <dbReference type="NCBI Taxonomy" id="1132028"/>
    <lineage>
        <taxon>Bacteria</taxon>
        <taxon>Pseudomonadati</taxon>
        <taxon>Pseudomonadota</taxon>
        <taxon>Gammaproteobacteria</taxon>
        <taxon>Cellvibrionales</taxon>
        <taxon>Halieaceae</taxon>
        <taxon>Chromatocurvus</taxon>
    </lineage>
</organism>
<dbReference type="Gene3D" id="1.20.1260.10">
    <property type="match status" value="1"/>
</dbReference>
<gene>
    <name evidence="1" type="ORF">EV688_107103</name>
</gene>
<comment type="caution">
    <text evidence="1">The sequence shown here is derived from an EMBL/GenBank/DDBJ whole genome shotgun (WGS) entry which is preliminary data.</text>
</comment>
<dbReference type="GO" id="GO:0045301">
    <property type="term" value="F:tRNA 2-(methylsulfanyl)-N(6)-isopentenyladenosine(37) hydroxylase activity"/>
    <property type="evidence" value="ECO:0007669"/>
    <property type="project" value="InterPro"/>
</dbReference>
<dbReference type="AlphaFoldDB" id="A0A4R2L8Y9"/>
<dbReference type="PANTHER" id="PTHR42637:SF1">
    <property type="entry name" value="TRNA 2-(METHYLSULFANYL)-N(6)-ISOPENTENYLADENOSINE(37) HYDROXYLASE"/>
    <property type="match status" value="1"/>
</dbReference>
<dbReference type="Pfam" id="PF06175">
    <property type="entry name" value="MiaE"/>
    <property type="match status" value="1"/>
</dbReference>
<dbReference type="CDD" id="cd07910">
    <property type="entry name" value="MiaE"/>
    <property type="match status" value="1"/>
</dbReference>
<accession>A0A4R2L8Y9</accession>
<dbReference type="InterPro" id="IPR012347">
    <property type="entry name" value="Ferritin-like"/>
</dbReference>
<name>A0A4R2L8Y9_9GAMM</name>
<dbReference type="PIRSF" id="PIRSF020736">
    <property type="entry name" value="MiaE"/>
    <property type="match status" value="1"/>
</dbReference>
<dbReference type="InterPro" id="IPR009078">
    <property type="entry name" value="Ferritin-like_SF"/>
</dbReference>
<dbReference type="InterPro" id="IPR010386">
    <property type="entry name" value="tRNA-Hydrxlase_MiaE"/>
</dbReference>
<dbReference type="EMBL" id="SLWX01000007">
    <property type="protein sequence ID" value="TCO75685.1"/>
    <property type="molecule type" value="Genomic_DNA"/>
</dbReference>
<dbReference type="SUPFAM" id="SSF47240">
    <property type="entry name" value="Ferritin-like"/>
    <property type="match status" value="1"/>
</dbReference>